<proteinExistence type="predicted"/>
<dbReference type="OrthoDB" id="7062035at2"/>
<evidence type="ECO:0000313" key="2">
    <source>
        <dbReference type="EMBL" id="MTH61096.1"/>
    </source>
</evidence>
<name>A0A844HMK1_9RHOB</name>
<dbReference type="RefSeq" id="WP_155041039.1">
    <property type="nucleotide sequence ID" value="NZ_WMIG01000013.1"/>
</dbReference>
<dbReference type="Proteomes" id="UP000449846">
    <property type="component" value="Unassembled WGS sequence"/>
</dbReference>
<dbReference type="EMBL" id="WMIG01000013">
    <property type="protein sequence ID" value="MTH61096.1"/>
    <property type="molecule type" value="Genomic_DNA"/>
</dbReference>
<reference evidence="2 3" key="1">
    <citation type="submission" date="2019-11" db="EMBL/GenBank/DDBJ databases">
        <authorList>
            <person name="Dong K."/>
        </authorList>
    </citation>
    <scope>NUCLEOTIDE SEQUENCE [LARGE SCALE GENOMIC DNA]</scope>
    <source>
        <strain evidence="2 3">NBRC 112902</strain>
    </source>
</reference>
<evidence type="ECO:0000259" key="1">
    <source>
        <dbReference type="Pfam" id="PF08804"/>
    </source>
</evidence>
<dbReference type="InterPro" id="IPR012339">
    <property type="entry name" value="Phage_T4_Gp32_ssDNA-bd"/>
</dbReference>
<protein>
    <recommendedName>
        <fullName evidence="1">Bacteriophage T4 Gp32 single-stranded DNA-binding domain-containing protein</fullName>
    </recommendedName>
</protein>
<evidence type="ECO:0000313" key="3">
    <source>
        <dbReference type="Proteomes" id="UP000449846"/>
    </source>
</evidence>
<comment type="caution">
    <text evidence="2">The sequence shown here is derived from an EMBL/GenBank/DDBJ whole genome shotgun (WGS) entry which is preliminary data.</text>
</comment>
<feature type="domain" description="Bacteriophage T4 Gp32 single-stranded DNA-binding" evidence="1">
    <location>
        <begin position="30"/>
        <end position="213"/>
    </location>
</feature>
<dbReference type="Pfam" id="PF08804">
    <property type="entry name" value="gp32"/>
    <property type="match status" value="1"/>
</dbReference>
<organism evidence="2 3">
    <name type="scientific">Paracoccus litorisediminis</name>
    <dbReference type="NCBI Taxonomy" id="2006130"/>
    <lineage>
        <taxon>Bacteria</taxon>
        <taxon>Pseudomonadati</taxon>
        <taxon>Pseudomonadota</taxon>
        <taxon>Alphaproteobacteria</taxon>
        <taxon>Rhodobacterales</taxon>
        <taxon>Paracoccaceae</taxon>
        <taxon>Paracoccus</taxon>
    </lineage>
</organism>
<keyword evidence="3" id="KW-1185">Reference proteome</keyword>
<sequence length="361" mass="37895">MTMNPVLMALLANNANKYKGGDQGKAQKAKDGRNTIRLIAPSPAEAKWVGEDYKFHRDVGVHWIKADEKAKPLAVVGSEEICFDRVSPISAAINAAIASAYDEESKKLYESWKAKAAVLVNVVNRANGEVEVWEMPRTVWGKINDLALLYADQSGVNIFDHASGMDLVITKSGKGLNTQYDVAVSPFMPGKPFPPVTADQIEKASNLDDFIKSNFFRDGDDKKALSAIAQIANVVIPQIGAPVTPTAALTSAGSSVAGANVAQTGSLQATQPTTIDPAVQAAMLAQEQARQAADAKAAEDARQAILASQIAALQAAQAAPAPTPAPVVVQPTEVLTPTTGMSELSADQQADLLAQLAAIGG</sequence>
<dbReference type="InterPro" id="IPR044947">
    <property type="entry name" value="Phage_T4_Gp32_ssDNA-bd_sf"/>
</dbReference>
<dbReference type="AlphaFoldDB" id="A0A844HMK1"/>
<gene>
    <name evidence="2" type="ORF">GL300_17955</name>
</gene>
<dbReference type="Gene3D" id="3.90.198.10">
    <property type="entry name" value="Replication Fork Single-Stranded Dna Binding Protein"/>
    <property type="match status" value="1"/>
</dbReference>
<accession>A0A844HMK1</accession>
<dbReference type="GO" id="GO:0003697">
    <property type="term" value="F:single-stranded DNA binding"/>
    <property type="evidence" value="ECO:0007669"/>
    <property type="project" value="InterPro"/>
</dbReference>